<evidence type="ECO:0000256" key="1">
    <source>
        <dbReference type="SAM" id="Phobius"/>
    </source>
</evidence>
<organism evidence="2">
    <name type="scientific">Picea glauca</name>
    <name type="common">White spruce</name>
    <name type="synonym">Pinus glauca</name>
    <dbReference type="NCBI Taxonomy" id="3330"/>
    <lineage>
        <taxon>Eukaryota</taxon>
        <taxon>Viridiplantae</taxon>
        <taxon>Streptophyta</taxon>
        <taxon>Embryophyta</taxon>
        <taxon>Tracheophyta</taxon>
        <taxon>Spermatophyta</taxon>
        <taxon>Pinopsida</taxon>
        <taxon>Pinidae</taxon>
        <taxon>Conifers I</taxon>
        <taxon>Pinales</taxon>
        <taxon>Pinaceae</taxon>
        <taxon>Picea</taxon>
    </lineage>
</organism>
<dbReference type="AlphaFoldDB" id="A0A101LWN9"/>
<accession>A0A101LWN9</accession>
<keyword evidence="1" id="KW-1133">Transmembrane helix</keyword>
<gene>
    <name evidence="2" type="ORF">ABT39_MTgene1416</name>
</gene>
<feature type="transmembrane region" description="Helical" evidence="1">
    <location>
        <begin position="21"/>
        <end position="42"/>
    </location>
</feature>
<geneLocation type="mitochondrion" evidence="2"/>
<proteinExistence type="predicted"/>
<name>A0A101LWN9_PICGL</name>
<sequence length="73" mass="8008">MPILLIMHAREVHLELVVPSLLILVVGISGIRVSPTLFVWIGGITRGFIHLFFTLTVLCLPCTGTLFILGLPK</sequence>
<keyword evidence="1" id="KW-0812">Transmembrane</keyword>
<keyword evidence="1" id="KW-0472">Membrane</keyword>
<comment type="caution">
    <text evidence="2">The sequence shown here is derived from an EMBL/GenBank/DDBJ whole genome shotgun (WGS) entry which is preliminary data.</text>
</comment>
<keyword evidence="2" id="KW-0496">Mitochondrion</keyword>
<feature type="transmembrane region" description="Helical" evidence="1">
    <location>
        <begin position="48"/>
        <end position="71"/>
    </location>
</feature>
<protein>
    <submittedName>
        <fullName evidence="2">Uncharacterized protein</fullName>
    </submittedName>
</protein>
<reference evidence="2" key="1">
    <citation type="journal article" date="2015" name="Genome Biol. Evol.">
        <title>Organellar Genomes of White Spruce (Picea glauca): Assembly and Annotation.</title>
        <authorList>
            <person name="Jackman S.D."/>
            <person name="Warren R.L."/>
            <person name="Gibb E.A."/>
            <person name="Vandervalk B.P."/>
            <person name="Mohamadi H."/>
            <person name="Chu J."/>
            <person name="Raymond A."/>
            <person name="Pleasance S."/>
            <person name="Coope R."/>
            <person name="Wildung M.R."/>
            <person name="Ritland C.E."/>
            <person name="Bousquet J."/>
            <person name="Jones S.J."/>
            <person name="Bohlmann J."/>
            <person name="Birol I."/>
        </authorList>
    </citation>
    <scope>NUCLEOTIDE SEQUENCE [LARGE SCALE GENOMIC DNA]</scope>
    <source>
        <tissue evidence="2">Flushing bud</tissue>
    </source>
</reference>
<evidence type="ECO:0000313" key="2">
    <source>
        <dbReference type="EMBL" id="KUM46736.1"/>
    </source>
</evidence>
<dbReference type="EMBL" id="LKAM01000010">
    <property type="protein sequence ID" value="KUM46736.1"/>
    <property type="molecule type" value="Genomic_DNA"/>
</dbReference>